<sequence length="120" mass="14031">MKIQELINTVNYWDSTLLTLDINYFADELTLKCEEGSFLFVGCNNLNIENYHVSSEEEISPKHWEYGKSPYSLQDIKVVELNKDTKNKYQGIYQVNILMDLMLIKLTCNKITVKDEKITL</sequence>
<accession>A0A5D4KB30</accession>
<proteinExistence type="predicted"/>
<gene>
    <name evidence="1" type="ORF">FZC79_15020</name>
</gene>
<protein>
    <submittedName>
        <fullName evidence="1">Uncharacterized protein</fullName>
    </submittedName>
</protein>
<organism evidence="1 2">
    <name type="scientific">Rossellomorea vietnamensis</name>
    <dbReference type="NCBI Taxonomy" id="218284"/>
    <lineage>
        <taxon>Bacteria</taxon>
        <taxon>Bacillati</taxon>
        <taxon>Bacillota</taxon>
        <taxon>Bacilli</taxon>
        <taxon>Bacillales</taxon>
        <taxon>Bacillaceae</taxon>
        <taxon>Rossellomorea</taxon>
    </lineage>
</organism>
<reference evidence="1 2" key="1">
    <citation type="submission" date="2019-08" db="EMBL/GenBank/DDBJ databases">
        <title>Bacillus genomes from the desert of Cuatro Cienegas, Coahuila.</title>
        <authorList>
            <person name="Olmedo-Alvarez G."/>
        </authorList>
    </citation>
    <scope>NUCLEOTIDE SEQUENCE [LARGE SCALE GENOMIC DNA]</scope>
    <source>
        <strain evidence="1 2">CH40_1T</strain>
    </source>
</reference>
<name>A0A5D4KB30_9BACI</name>
<dbReference type="Proteomes" id="UP000323317">
    <property type="component" value="Unassembled WGS sequence"/>
</dbReference>
<dbReference type="AlphaFoldDB" id="A0A5D4KB30"/>
<dbReference type="EMBL" id="VTEH01000012">
    <property type="protein sequence ID" value="TYR74392.1"/>
    <property type="molecule type" value="Genomic_DNA"/>
</dbReference>
<comment type="caution">
    <text evidence="1">The sequence shown here is derived from an EMBL/GenBank/DDBJ whole genome shotgun (WGS) entry which is preliminary data.</text>
</comment>
<evidence type="ECO:0000313" key="2">
    <source>
        <dbReference type="Proteomes" id="UP000323317"/>
    </source>
</evidence>
<evidence type="ECO:0000313" key="1">
    <source>
        <dbReference type="EMBL" id="TYR74392.1"/>
    </source>
</evidence>
<dbReference type="RefSeq" id="WP_148947613.1">
    <property type="nucleotide sequence ID" value="NZ_JBNIKK010000018.1"/>
</dbReference>